<proteinExistence type="predicted"/>
<feature type="transmembrane region" description="Helical" evidence="1">
    <location>
        <begin position="38"/>
        <end position="56"/>
    </location>
</feature>
<dbReference type="AlphaFoldDB" id="A0A508YHS0"/>
<dbReference type="EMBL" id="CABFNH010000003">
    <property type="protein sequence ID" value="VTZ88324.1"/>
    <property type="molecule type" value="Genomic_DNA"/>
</dbReference>
<organism evidence="2 3">
    <name type="scientific">Limosilactobacillus mucosae</name>
    <name type="common">Lactobacillus mucosae</name>
    <dbReference type="NCBI Taxonomy" id="97478"/>
    <lineage>
        <taxon>Bacteria</taxon>
        <taxon>Bacillati</taxon>
        <taxon>Bacillota</taxon>
        <taxon>Bacilli</taxon>
        <taxon>Lactobacillales</taxon>
        <taxon>Lactobacillaceae</taxon>
        <taxon>Limosilactobacillus</taxon>
    </lineage>
</organism>
<dbReference type="Pfam" id="PF19484">
    <property type="entry name" value="DUF6020"/>
    <property type="match status" value="1"/>
</dbReference>
<keyword evidence="1" id="KW-1133">Transmembrane helix</keyword>
<feature type="transmembrane region" description="Helical" evidence="1">
    <location>
        <begin position="256"/>
        <end position="275"/>
    </location>
</feature>
<feature type="transmembrane region" description="Helical" evidence="1">
    <location>
        <begin position="305"/>
        <end position="322"/>
    </location>
</feature>
<feature type="transmembrane region" description="Helical" evidence="1">
    <location>
        <begin position="7"/>
        <end position="26"/>
    </location>
</feature>
<evidence type="ECO:0000313" key="3">
    <source>
        <dbReference type="Proteomes" id="UP000365705"/>
    </source>
</evidence>
<evidence type="ECO:0008006" key="4">
    <source>
        <dbReference type="Google" id="ProtNLM"/>
    </source>
</evidence>
<feature type="transmembrane region" description="Helical" evidence="1">
    <location>
        <begin position="106"/>
        <end position="131"/>
    </location>
</feature>
<feature type="transmembrane region" description="Helical" evidence="1">
    <location>
        <begin position="586"/>
        <end position="603"/>
    </location>
</feature>
<feature type="transmembrane region" description="Helical" evidence="1">
    <location>
        <begin position="68"/>
        <end position="86"/>
    </location>
</feature>
<dbReference type="InterPro" id="IPR046062">
    <property type="entry name" value="DUF6020"/>
</dbReference>
<dbReference type="RefSeq" id="WP_143112592.1">
    <property type="nucleotide sequence ID" value="NZ_CABFNH010000003.1"/>
</dbReference>
<keyword evidence="1" id="KW-0472">Membrane</keyword>
<dbReference type="Proteomes" id="UP000365705">
    <property type="component" value="Unassembled WGS sequence"/>
</dbReference>
<evidence type="ECO:0000256" key="1">
    <source>
        <dbReference type="SAM" id="Phobius"/>
    </source>
</evidence>
<feature type="transmembrane region" description="Helical" evidence="1">
    <location>
        <begin position="225"/>
        <end position="244"/>
    </location>
</feature>
<feature type="transmembrane region" description="Helical" evidence="1">
    <location>
        <begin position="352"/>
        <end position="370"/>
    </location>
</feature>
<protein>
    <recommendedName>
        <fullName evidence="4">Glycosyltransferase RgtA/B/C/D-like domain-containing protein</fullName>
    </recommendedName>
</protein>
<feature type="transmembrane region" description="Helical" evidence="1">
    <location>
        <begin position="328"/>
        <end position="345"/>
    </location>
</feature>
<feature type="transmembrane region" description="Helical" evidence="1">
    <location>
        <begin position="281"/>
        <end position="298"/>
    </location>
</feature>
<feature type="transmembrane region" description="Helical" evidence="1">
    <location>
        <begin position="609"/>
        <end position="628"/>
    </location>
</feature>
<reference evidence="2 3" key="1">
    <citation type="submission" date="2019-06" db="EMBL/GenBank/DDBJ databases">
        <authorList>
            <person name="Rodrigo-Torres L."/>
            <person name="Arahal R. D."/>
            <person name="Lucena T."/>
        </authorList>
    </citation>
    <scope>NUCLEOTIDE SEQUENCE [LARGE SCALE GENOMIC DNA]</scope>
    <source>
        <strain evidence="2 3">INIA P508</strain>
    </source>
</reference>
<name>A0A508YHS0_LIMMU</name>
<evidence type="ECO:0000313" key="2">
    <source>
        <dbReference type="EMBL" id="VTZ88324.1"/>
    </source>
</evidence>
<feature type="transmembrane region" description="Helical" evidence="1">
    <location>
        <begin position="151"/>
        <end position="169"/>
    </location>
</feature>
<sequence>MSKAKSQFLNIVWLFIGTGMLVSYPTPLSSDNRLLSTNSYTVIMVALWLAVIYYLSKEWIIKVTKLDVMGGVILSFLYNFTFMISAGLDDSNRGLTLVGTYYLNHSFLDCMFSIFAMLSWAFVLTYTIAALRTYCISKLQLKETYSSPHPFKIFGCMMLIWSFTIITYYPGQISWDALRQFCEFEGRHLAYLNFTYTPTNHQPWFVTLIFGSLFKIGQKLVNTNFGVFTVVLFQTIITGIIYSIATSVVWKKVGKLGGILTFILFASPVFSTYAITIDKSTIYYALCVAYYLVFLKLLDSVKQGVNSSYEYLLYLIISFFFSEFRNDSKYIVIITTTVLIGYALVQHQKVRYLIATTVTLLILLFGWNSYLNYKKVIPSATSEALTLPARQISYIYLNDKGSLSKQEINTINRVTPVKELRANYDVNSGDNLKNLFPMNTFLNGETIINDVVNHKITLRTTQTQKKEVKNYLKVWIIQGLKHPVKYVEVYLAANSKYFNPFFGLPGKDNSLFLNYFPNYEDFLSPTWYSKYHPIFSTKIHNHMQSLLDAFLTIPLISIVINVGFPFWSMLILVIIILSITSKKKPLLLISIIPLILMILLYTVTPINGYSRYVIGTTAVLPVITAYILKNIHQRNKKNI</sequence>
<keyword evidence="1" id="KW-0812">Transmembrane</keyword>
<accession>A0A508YHS0</accession>
<gene>
    <name evidence="2" type="ORF">LMUP508_00246</name>
</gene>
<feature type="transmembrane region" description="Helical" evidence="1">
    <location>
        <begin position="549"/>
        <end position="579"/>
    </location>
</feature>